<dbReference type="EMBL" id="QGKX02000095">
    <property type="protein sequence ID" value="KAF3572945.1"/>
    <property type="molecule type" value="Genomic_DNA"/>
</dbReference>
<evidence type="ECO:0000313" key="2">
    <source>
        <dbReference type="Proteomes" id="UP000712600"/>
    </source>
</evidence>
<name>A0A8S9RJT2_BRACR</name>
<comment type="caution">
    <text evidence="1">The sequence shown here is derived from an EMBL/GenBank/DDBJ whole genome shotgun (WGS) entry which is preliminary data.</text>
</comment>
<dbReference type="AlphaFoldDB" id="A0A8S9RJT2"/>
<dbReference type="Proteomes" id="UP000712600">
    <property type="component" value="Unassembled WGS sequence"/>
</dbReference>
<proteinExistence type="predicted"/>
<accession>A0A8S9RJT2</accession>
<gene>
    <name evidence="1" type="ORF">F2Q69_00058431</name>
</gene>
<reference evidence="1" key="1">
    <citation type="submission" date="2019-12" db="EMBL/GenBank/DDBJ databases">
        <title>Genome sequencing and annotation of Brassica cretica.</title>
        <authorList>
            <person name="Studholme D.J."/>
            <person name="Sarris P."/>
        </authorList>
    </citation>
    <scope>NUCLEOTIDE SEQUENCE</scope>
    <source>
        <strain evidence="1">PFS-109/04</strain>
        <tissue evidence="1">Leaf</tissue>
    </source>
</reference>
<organism evidence="1 2">
    <name type="scientific">Brassica cretica</name>
    <name type="common">Mustard</name>
    <dbReference type="NCBI Taxonomy" id="69181"/>
    <lineage>
        <taxon>Eukaryota</taxon>
        <taxon>Viridiplantae</taxon>
        <taxon>Streptophyta</taxon>
        <taxon>Embryophyta</taxon>
        <taxon>Tracheophyta</taxon>
        <taxon>Spermatophyta</taxon>
        <taxon>Magnoliopsida</taxon>
        <taxon>eudicotyledons</taxon>
        <taxon>Gunneridae</taxon>
        <taxon>Pentapetalae</taxon>
        <taxon>rosids</taxon>
        <taxon>malvids</taxon>
        <taxon>Brassicales</taxon>
        <taxon>Brassicaceae</taxon>
        <taxon>Brassiceae</taxon>
        <taxon>Brassica</taxon>
    </lineage>
</organism>
<sequence>MLSYPVKFLVLVRLAVEVVIVLGFVQHALTKAEATDVSELVWVVARFSLFER</sequence>
<protein>
    <submittedName>
        <fullName evidence="1">Uncharacterized protein</fullName>
    </submittedName>
</protein>
<evidence type="ECO:0000313" key="1">
    <source>
        <dbReference type="EMBL" id="KAF3572945.1"/>
    </source>
</evidence>